<keyword evidence="5" id="KW-1185">Reference proteome</keyword>
<reference evidence="2 4" key="2">
    <citation type="submission" date="2022-05" db="EMBL/GenBank/DDBJ databases">
        <title>Chromosome-level reference genomes for two strains of Caenorhabditis briggsae: an improved platform for comparative genomics.</title>
        <authorList>
            <person name="Stevens L."/>
            <person name="Andersen E.C."/>
        </authorList>
    </citation>
    <scope>NUCLEOTIDE SEQUENCE [LARGE SCALE GENOMIC DNA]</scope>
    <source>
        <strain evidence="2">QX1410_ONT</strain>
        <tissue evidence="2">Whole-organism</tissue>
    </source>
</reference>
<accession>A0AAE8ZV29</accession>
<reference evidence="3 5" key="1">
    <citation type="submission" date="2022-04" db="EMBL/GenBank/DDBJ databases">
        <title>Chromosome-level reference genomes for two strains of Caenorhabditis briggsae: an improved platform for comparative genomics.</title>
        <authorList>
            <person name="Stevens L."/>
            <person name="Andersen E."/>
        </authorList>
    </citation>
    <scope>NUCLEOTIDE SEQUENCE [LARGE SCALE GENOMIC DNA]</scope>
    <source>
        <strain evidence="3">VX34</strain>
        <tissue evidence="3">Whole-organism</tissue>
    </source>
</reference>
<dbReference type="PROSITE" id="PS51257">
    <property type="entry name" value="PROKAR_LIPOPROTEIN"/>
    <property type="match status" value="1"/>
</dbReference>
<evidence type="ECO:0000313" key="3">
    <source>
        <dbReference type="EMBL" id="UMM44434.1"/>
    </source>
</evidence>
<protein>
    <submittedName>
        <fullName evidence="2">Uncharacterized protein</fullName>
    </submittedName>
</protein>
<evidence type="ECO:0000313" key="2">
    <source>
        <dbReference type="EMBL" id="ULT85208.1"/>
    </source>
</evidence>
<dbReference type="EMBL" id="CP092625">
    <property type="protein sequence ID" value="UMM44434.1"/>
    <property type="molecule type" value="Genomic_DNA"/>
</dbReference>
<sequence length="127" mass="14273">MVIFKLALISILGASAMALSCYSLSPYSNVVEVKHHQRFCYSLFSPSENSASHGGQTVHPAKASKLWHLESSKDCVEKIIKAVEAERSLYICKCYENMCNYPFSFREFAARNFTIKPDYSHLVNGAI</sequence>
<keyword evidence="1" id="KW-0732">Signal</keyword>
<feature type="chain" id="PRO_5044706524" evidence="1">
    <location>
        <begin position="19"/>
        <end position="127"/>
    </location>
</feature>
<gene>
    <name evidence="2" type="ORF">L3Y34_013752</name>
    <name evidence="3" type="ORF">L5515_019586</name>
</gene>
<name>A0AAE8ZV29_CAEBR</name>
<dbReference type="EMBL" id="CP090896">
    <property type="protein sequence ID" value="ULT85208.1"/>
    <property type="molecule type" value="Genomic_DNA"/>
</dbReference>
<dbReference type="Proteomes" id="UP000829354">
    <property type="component" value="Chromosome X"/>
</dbReference>
<evidence type="ECO:0000313" key="4">
    <source>
        <dbReference type="Proteomes" id="UP000827892"/>
    </source>
</evidence>
<dbReference type="Proteomes" id="UP000827892">
    <property type="component" value="Chromosome X"/>
</dbReference>
<evidence type="ECO:0000313" key="5">
    <source>
        <dbReference type="Proteomes" id="UP000829354"/>
    </source>
</evidence>
<organism evidence="2 4">
    <name type="scientific">Caenorhabditis briggsae</name>
    <dbReference type="NCBI Taxonomy" id="6238"/>
    <lineage>
        <taxon>Eukaryota</taxon>
        <taxon>Metazoa</taxon>
        <taxon>Ecdysozoa</taxon>
        <taxon>Nematoda</taxon>
        <taxon>Chromadorea</taxon>
        <taxon>Rhabditida</taxon>
        <taxon>Rhabditina</taxon>
        <taxon>Rhabditomorpha</taxon>
        <taxon>Rhabditoidea</taxon>
        <taxon>Rhabditidae</taxon>
        <taxon>Peloderinae</taxon>
        <taxon>Caenorhabditis</taxon>
    </lineage>
</organism>
<evidence type="ECO:0000256" key="1">
    <source>
        <dbReference type="SAM" id="SignalP"/>
    </source>
</evidence>
<feature type="signal peptide" evidence="1">
    <location>
        <begin position="1"/>
        <end position="18"/>
    </location>
</feature>
<proteinExistence type="predicted"/>
<dbReference type="AlphaFoldDB" id="A0AAE8ZV29"/>